<reference evidence="1" key="1">
    <citation type="journal article" date="2023" name="Plant J.">
        <title>The genome of the king protea, Protea cynaroides.</title>
        <authorList>
            <person name="Chang J."/>
            <person name="Duong T.A."/>
            <person name="Schoeman C."/>
            <person name="Ma X."/>
            <person name="Roodt D."/>
            <person name="Barker N."/>
            <person name="Li Z."/>
            <person name="Van de Peer Y."/>
            <person name="Mizrachi E."/>
        </authorList>
    </citation>
    <scope>NUCLEOTIDE SEQUENCE</scope>
    <source>
        <tissue evidence="1">Young leaves</tissue>
    </source>
</reference>
<evidence type="ECO:0000313" key="1">
    <source>
        <dbReference type="EMBL" id="KAJ4975203.1"/>
    </source>
</evidence>
<gene>
    <name evidence="1" type="ORF">NE237_000309</name>
</gene>
<protein>
    <submittedName>
        <fullName evidence="1">Uncharacterized protein</fullName>
    </submittedName>
</protein>
<sequence>MTKSASSVIVENEATEPGNSHCHPSESAFATLVTLSLTLPPNQHSRIALSPFQGLSFLQLQLTHALHCCGSINALLIEPELEQLKLDSTLFVFVASSSSMTHFFPCTLFLSILLLLLLQHSCTKSDDSEGGANKHKYCS</sequence>
<keyword evidence="2" id="KW-1185">Reference proteome</keyword>
<dbReference type="AlphaFoldDB" id="A0A9Q0KR00"/>
<dbReference type="Proteomes" id="UP001141806">
    <property type="component" value="Unassembled WGS sequence"/>
</dbReference>
<accession>A0A9Q0KR00</accession>
<organism evidence="1 2">
    <name type="scientific">Protea cynaroides</name>
    <dbReference type="NCBI Taxonomy" id="273540"/>
    <lineage>
        <taxon>Eukaryota</taxon>
        <taxon>Viridiplantae</taxon>
        <taxon>Streptophyta</taxon>
        <taxon>Embryophyta</taxon>
        <taxon>Tracheophyta</taxon>
        <taxon>Spermatophyta</taxon>
        <taxon>Magnoliopsida</taxon>
        <taxon>Proteales</taxon>
        <taxon>Proteaceae</taxon>
        <taxon>Protea</taxon>
    </lineage>
</organism>
<name>A0A9Q0KR00_9MAGN</name>
<proteinExistence type="predicted"/>
<evidence type="ECO:0000313" key="2">
    <source>
        <dbReference type="Proteomes" id="UP001141806"/>
    </source>
</evidence>
<dbReference type="EMBL" id="JAMYWD010000003">
    <property type="protein sequence ID" value="KAJ4975203.1"/>
    <property type="molecule type" value="Genomic_DNA"/>
</dbReference>
<comment type="caution">
    <text evidence="1">The sequence shown here is derived from an EMBL/GenBank/DDBJ whole genome shotgun (WGS) entry which is preliminary data.</text>
</comment>